<dbReference type="AlphaFoldDB" id="A0A238KKD3"/>
<dbReference type="Proteomes" id="UP000220836">
    <property type="component" value="Unassembled WGS sequence"/>
</dbReference>
<proteinExistence type="predicted"/>
<dbReference type="PROSITE" id="PS51782">
    <property type="entry name" value="LYSM"/>
    <property type="match status" value="1"/>
</dbReference>
<dbReference type="OrthoDB" id="7877177at2"/>
<evidence type="ECO:0000259" key="1">
    <source>
        <dbReference type="PROSITE" id="PS51782"/>
    </source>
</evidence>
<reference evidence="2 3" key="1">
    <citation type="submission" date="2017-05" db="EMBL/GenBank/DDBJ databases">
        <authorList>
            <person name="Song R."/>
            <person name="Chenine A.L."/>
            <person name="Ruprecht R.M."/>
        </authorList>
    </citation>
    <scope>NUCLEOTIDE SEQUENCE [LARGE SCALE GENOMIC DNA]</scope>
    <source>
        <strain evidence="2 3">CECT 8663</strain>
    </source>
</reference>
<dbReference type="EMBL" id="FXYH01000009">
    <property type="protein sequence ID" value="SMX43233.1"/>
    <property type="molecule type" value="Genomic_DNA"/>
</dbReference>
<gene>
    <name evidence="2" type="ORF">PEV8663_02621</name>
</gene>
<dbReference type="InterPro" id="IPR018392">
    <property type="entry name" value="LysM"/>
</dbReference>
<dbReference type="SMART" id="SM00257">
    <property type="entry name" value="LysM"/>
    <property type="match status" value="1"/>
</dbReference>
<keyword evidence="3" id="KW-1185">Reference proteome</keyword>
<dbReference type="CDD" id="cd00118">
    <property type="entry name" value="LysM"/>
    <property type="match status" value="1"/>
</dbReference>
<dbReference type="InterPro" id="IPR036779">
    <property type="entry name" value="LysM_dom_sf"/>
</dbReference>
<organism evidence="2 3">
    <name type="scientific">Pelagimonas varians</name>
    <dbReference type="NCBI Taxonomy" id="696760"/>
    <lineage>
        <taxon>Bacteria</taxon>
        <taxon>Pseudomonadati</taxon>
        <taxon>Pseudomonadota</taxon>
        <taxon>Alphaproteobacteria</taxon>
        <taxon>Rhodobacterales</taxon>
        <taxon>Roseobacteraceae</taxon>
        <taxon>Pelagimonas</taxon>
    </lineage>
</organism>
<evidence type="ECO:0000313" key="2">
    <source>
        <dbReference type="EMBL" id="SMX43233.1"/>
    </source>
</evidence>
<feature type="domain" description="LysM" evidence="1">
    <location>
        <begin position="169"/>
        <end position="218"/>
    </location>
</feature>
<sequence length="222" mass="23236">MIRLIALSFGTITMIGAVLWGLGDRPDKDRVYNEVSRSEPAPLSLSPAMAPSGIVLSQPAPTPEPAPLQQVIKQEVAAIPTIRPTARPAGLVQKTVSLTPPTVAAPAPQSLTPSTSGNDAVTALSYGIIGAFQRPVEPKSETPAPNARIPALGSEIATALAAEPKAQVRTYTVKDGDSLPGIAFRFYGTTVAYLQILSANPEQLANPADLRAGMILRVPETQ</sequence>
<name>A0A238KKD3_9RHOB</name>
<evidence type="ECO:0000313" key="3">
    <source>
        <dbReference type="Proteomes" id="UP000220836"/>
    </source>
</evidence>
<dbReference type="Gene3D" id="3.10.350.10">
    <property type="entry name" value="LysM domain"/>
    <property type="match status" value="1"/>
</dbReference>
<accession>A0A238KKD3</accession>
<protein>
    <submittedName>
        <fullName evidence="2">LysM domain/BON superfamily protein</fullName>
    </submittedName>
</protein>
<dbReference type="RefSeq" id="WP_097805107.1">
    <property type="nucleotide sequence ID" value="NZ_FXYH01000009.1"/>
</dbReference>
<dbReference type="SUPFAM" id="SSF54106">
    <property type="entry name" value="LysM domain"/>
    <property type="match status" value="1"/>
</dbReference>
<dbReference type="Pfam" id="PF01476">
    <property type="entry name" value="LysM"/>
    <property type="match status" value="1"/>
</dbReference>